<dbReference type="AlphaFoldDB" id="A0A653L0W4"/>
<feature type="region of interest" description="Disordered" evidence="1">
    <location>
        <begin position="1"/>
        <end position="26"/>
    </location>
</feature>
<evidence type="ECO:0000313" key="3">
    <source>
        <dbReference type="Proteomes" id="UP000439123"/>
    </source>
</evidence>
<accession>A0A653L0W4</accession>
<evidence type="ECO:0000256" key="1">
    <source>
        <dbReference type="SAM" id="MobiDB-lite"/>
    </source>
</evidence>
<protein>
    <submittedName>
        <fullName evidence="2">Uncharacterized protein</fullName>
    </submittedName>
</protein>
<feature type="compositionally biased region" description="Basic residues" evidence="1">
    <location>
        <begin position="11"/>
        <end position="22"/>
    </location>
</feature>
<dbReference type="AntiFam" id="ANF00018">
    <property type="entry name" value="tRNA translation"/>
</dbReference>
<dbReference type="EMBL" id="CABWLC010000012">
    <property type="protein sequence ID" value="VXA85114.1"/>
    <property type="molecule type" value="Genomic_DNA"/>
</dbReference>
<gene>
    <name evidence="2" type="ORF">AERO8C_20264</name>
</gene>
<organism evidence="2 3">
    <name type="scientific">Aeromonas veronii</name>
    <dbReference type="NCBI Taxonomy" id="654"/>
    <lineage>
        <taxon>Bacteria</taxon>
        <taxon>Pseudomonadati</taxon>
        <taxon>Pseudomonadota</taxon>
        <taxon>Gammaproteobacteria</taxon>
        <taxon>Aeromonadales</taxon>
        <taxon>Aeromonadaceae</taxon>
        <taxon>Aeromonas</taxon>
    </lineage>
</organism>
<evidence type="ECO:0000313" key="2">
    <source>
        <dbReference type="EMBL" id="VXA85114.1"/>
    </source>
</evidence>
<reference evidence="2 3" key="1">
    <citation type="submission" date="2019-10" db="EMBL/GenBank/DDBJ databases">
        <authorList>
            <person name="Karimi E."/>
        </authorList>
    </citation>
    <scope>NUCLEOTIDE SEQUENCE [LARGE SCALE GENOMIC DNA]</scope>
    <source>
        <strain evidence="2">Aeromonas sp. 8C</strain>
    </source>
</reference>
<proteinExistence type="predicted"/>
<name>A0A653L0W4_AERVE</name>
<dbReference type="Proteomes" id="UP000439123">
    <property type="component" value="Unassembled WGS sequence"/>
</dbReference>
<sequence>MRCPSGEIGRHKGFKIPRRSRRAGSIPASGTIKIKELRKATRNSGLFLLLKWRQSGDSDCVESTAS</sequence>